<sequence length="95" mass="10112">MVTECQQSDLLVSDSTINQRKGTEFSGILNPGVKSNNRSVIGSFGSGNHPNLPNGAKNGSLTRDAPDQPTSAGFLEDFLSFLLAFCSFFLLSNGK</sequence>
<feature type="region of interest" description="Disordered" evidence="1">
    <location>
        <begin position="39"/>
        <end position="68"/>
    </location>
</feature>
<name>A0AAV4VHM6_9ARAC</name>
<evidence type="ECO:0000313" key="2">
    <source>
        <dbReference type="EMBL" id="GIY69033.1"/>
    </source>
</evidence>
<protein>
    <submittedName>
        <fullName evidence="2">Uncharacterized protein</fullName>
    </submittedName>
</protein>
<accession>A0AAV4VHM6</accession>
<dbReference type="EMBL" id="BPLQ01012987">
    <property type="protein sequence ID" value="GIY69033.1"/>
    <property type="molecule type" value="Genomic_DNA"/>
</dbReference>
<gene>
    <name evidence="2" type="ORF">CDAR_209131</name>
</gene>
<organism evidence="2 3">
    <name type="scientific">Caerostris darwini</name>
    <dbReference type="NCBI Taxonomy" id="1538125"/>
    <lineage>
        <taxon>Eukaryota</taxon>
        <taxon>Metazoa</taxon>
        <taxon>Ecdysozoa</taxon>
        <taxon>Arthropoda</taxon>
        <taxon>Chelicerata</taxon>
        <taxon>Arachnida</taxon>
        <taxon>Araneae</taxon>
        <taxon>Araneomorphae</taxon>
        <taxon>Entelegynae</taxon>
        <taxon>Araneoidea</taxon>
        <taxon>Araneidae</taxon>
        <taxon>Caerostris</taxon>
    </lineage>
</organism>
<dbReference type="AlphaFoldDB" id="A0AAV4VHM6"/>
<proteinExistence type="predicted"/>
<evidence type="ECO:0000313" key="3">
    <source>
        <dbReference type="Proteomes" id="UP001054837"/>
    </source>
</evidence>
<reference evidence="2 3" key="1">
    <citation type="submission" date="2021-06" db="EMBL/GenBank/DDBJ databases">
        <title>Caerostris darwini draft genome.</title>
        <authorList>
            <person name="Kono N."/>
            <person name="Arakawa K."/>
        </authorList>
    </citation>
    <scope>NUCLEOTIDE SEQUENCE [LARGE SCALE GENOMIC DNA]</scope>
</reference>
<keyword evidence="3" id="KW-1185">Reference proteome</keyword>
<feature type="compositionally biased region" description="Polar residues" evidence="1">
    <location>
        <begin position="39"/>
        <end position="61"/>
    </location>
</feature>
<evidence type="ECO:0000256" key="1">
    <source>
        <dbReference type="SAM" id="MobiDB-lite"/>
    </source>
</evidence>
<dbReference type="Proteomes" id="UP001054837">
    <property type="component" value="Unassembled WGS sequence"/>
</dbReference>
<comment type="caution">
    <text evidence="2">The sequence shown here is derived from an EMBL/GenBank/DDBJ whole genome shotgun (WGS) entry which is preliminary data.</text>
</comment>